<dbReference type="EMBL" id="CAJVPP010022081">
    <property type="protein sequence ID" value="CAG8744275.1"/>
    <property type="molecule type" value="Genomic_DNA"/>
</dbReference>
<accession>A0A9N9NND9</accession>
<dbReference type="Proteomes" id="UP000789375">
    <property type="component" value="Unassembled WGS sequence"/>
</dbReference>
<organism evidence="1 2">
    <name type="scientific">Funneliformis mosseae</name>
    <name type="common">Endomycorrhizal fungus</name>
    <name type="synonym">Glomus mosseae</name>
    <dbReference type="NCBI Taxonomy" id="27381"/>
    <lineage>
        <taxon>Eukaryota</taxon>
        <taxon>Fungi</taxon>
        <taxon>Fungi incertae sedis</taxon>
        <taxon>Mucoromycota</taxon>
        <taxon>Glomeromycotina</taxon>
        <taxon>Glomeromycetes</taxon>
        <taxon>Glomerales</taxon>
        <taxon>Glomeraceae</taxon>
        <taxon>Funneliformis</taxon>
    </lineage>
</organism>
<evidence type="ECO:0000313" key="2">
    <source>
        <dbReference type="Proteomes" id="UP000789375"/>
    </source>
</evidence>
<sequence>DTMNLLKPIERATYLLSASNYATHGNIRSVFLGIQEYLIQYKNDDKFSQCIMANAIYQKSEDYLPILDESSQISSLLDPRAKLYAFKSENEINKAKDLILKLNGYLLTSTSTIASISDDIT</sequence>
<protein>
    <submittedName>
        <fullName evidence="1">16282_t:CDS:1</fullName>
    </submittedName>
</protein>
<feature type="non-terminal residue" evidence="1">
    <location>
        <position position="1"/>
    </location>
</feature>
<reference evidence="1" key="1">
    <citation type="submission" date="2021-06" db="EMBL/GenBank/DDBJ databases">
        <authorList>
            <person name="Kallberg Y."/>
            <person name="Tangrot J."/>
            <person name="Rosling A."/>
        </authorList>
    </citation>
    <scope>NUCLEOTIDE SEQUENCE</scope>
    <source>
        <strain evidence="1">87-6 pot B 2015</strain>
    </source>
</reference>
<dbReference type="AlphaFoldDB" id="A0A9N9NND9"/>
<comment type="caution">
    <text evidence="1">The sequence shown here is derived from an EMBL/GenBank/DDBJ whole genome shotgun (WGS) entry which is preliminary data.</text>
</comment>
<feature type="non-terminal residue" evidence="1">
    <location>
        <position position="121"/>
    </location>
</feature>
<evidence type="ECO:0000313" key="1">
    <source>
        <dbReference type="EMBL" id="CAG8744275.1"/>
    </source>
</evidence>
<proteinExistence type="predicted"/>
<keyword evidence="2" id="KW-1185">Reference proteome</keyword>
<name>A0A9N9NND9_FUNMO</name>
<gene>
    <name evidence="1" type="ORF">FMOSSE_LOCUS16317</name>
</gene>